<reference evidence="1" key="1">
    <citation type="submission" date="2021-01" db="EMBL/GenBank/DDBJ databases">
        <authorList>
            <consortium name="Genoscope - CEA"/>
            <person name="William W."/>
        </authorList>
    </citation>
    <scope>NUCLEOTIDE SEQUENCE</scope>
</reference>
<gene>
    <name evidence="1" type="ORF">DARMORV10_C09P70150.1</name>
</gene>
<dbReference type="EMBL" id="HG994373">
    <property type="protein sequence ID" value="CAF1789347.1"/>
    <property type="molecule type" value="Genomic_DNA"/>
</dbReference>
<dbReference type="Gramene" id="CDX98940">
    <property type="protein sequence ID" value="CDX98940"/>
    <property type="gene ID" value="GSBRNA2T00107053001"/>
</dbReference>
<accession>A0A816J6U7</accession>
<dbReference type="Proteomes" id="UP001295469">
    <property type="component" value="Chromosome C09"/>
</dbReference>
<proteinExistence type="predicted"/>
<dbReference type="AlphaFoldDB" id="A0A816J6U7"/>
<protein>
    <submittedName>
        <fullName evidence="1">(rape) hypothetical protein</fullName>
    </submittedName>
</protein>
<name>A0A816J6U7_BRANA</name>
<sequence length="144" mass="16833">MDCFCTLKYCVQNPLVVTNTNNPRPHHPSHVIWDFICSSQMGLKRSRTKKRKAHIKTRRIVHTNSLRLKEATRSSSLERRSGDFSKIRSLDHPLSQIHQDLKTLDLCYSISRIPISNSTFVFLFFLNRSILLYLFDRLALCDLI</sequence>
<evidence type="ECO:0000313" key="1">
    <source>
        <dbReference type="EMBL" id="CAF1789347.1"/>
    </source>
</evidence>
<organism evidence="1">
    <name type="scientific">Brassica napus</name>
    <name type="common">Rape</name>
    <dbReference type="NCBI Taxonomy" id="3708"/>
    <lineage>
        <taxon>Eukaryota</taxon>
        <taxon>Viridiplantae</taxon>
        <taxon>Streptophyta</taxon>
        <taxon>Embryophyta</taxon>
        <taxon>Tracheophyta</taxon>
        <taxon>Spermatophyta</taxon>
        <taxon>Magnoliopsida</taxon>
        <taxon>eudicotyledons</taxon>
        <taxon>Gunneridae</taxon>
        <taxon>Pentapetalae</taxon>
        <taxon>rosids</taxon>
        <taxon>malvids</taxon>
        <taxon>Brassicales</taxon>
        <taxon>Brassicaceae</taxon>
        <taxon>Brassiceae</taxon>
        <taxon>Brassica</taxon>
    </lineage>
</organism>